<sequence length="79" mass="8909">MLNMFLTSSFKDVADLFREFVADDLKGRSLTFIPTASIPEEITHYIYTAKEAFEKLGVVVEELDISAAPLQEIKEKLPS</sequence>
<evidence type="ECO:0000256" key="3">
    <source>
        <dbReference type="ARBA" id="ARBA00022801"/>
    </source>
</evidence>
<dbReference type="GO" id="GO:0006508">
    <property type="term" value="P:proteolysis"/>
    <property type="evidence" value="ECO:0007669"/>
    <property type="project" value="UniProtKB-KW"/>
</dbReference>
<reference evidence="5 6" key="1">
    <citation type="submission" date="2016-11" db="EMBL/GenBank/DDBJ databases">
        <title>Paenibacillus species isolates.</title>
        <authorList>
            <person name="Beno S.M."/>
        </authorList>
    </citation>
    <scope>NUCLEOTIDE SEQUENCE [LARGE SCALE GENOMIC DNA]</scope>
    <source>
        <strain evidence="5 6">FSL F4-0100</strain>
    </source>
</reference>
<evidence type="ECO:0000313" key="6">
    <source>
        <dbReference type="Proteomes" id="UP000187074"/>
    </source>
</evidence>
<comment type="similarity">
    <text evidence="1">Belongs to the peptidase S51 family.</text>
</comment>
<evidence type="ECO:0000256" key="2">
    <source>
        <dbReference type="ARBA" id="ARBA00022670"/>
    </source>
</evidence>
<comment type="caution">
    <text evidence="5">The sequence shown here is derived from an EMBL/GenBank/DDBJ whole genome shotgun (WGS) entry which is preliminary data.</text>
</comment>
<evidence type="ECO:0000256" key="4">
    <source>
        <dbReference type="ARBA" id="ARBA00022825"/>
    </source>
</evidence>
<proteinExistence type="inferred from homology"/>
<dbReference type="InterPro" id="IPR029062">
    <property type="entry name" value="Class_I_gatase-like"/>
</dbReference>
<gene>
    <name evidence="5" type="ORF">BK123_13235</name>
</gene>
<dbReference type="InterPro" id="IPR005320">
    <property type="entry name" value="Peptidase_S51"/>
</dbReference>
<organism evidence="5 6">
    <name type="scientific">Paenibacillus lautus</name>
    <name type="common">Bacillus lautus</name>
    <dbReference type="NCBI Taxonomy" id="1401"/>
    <lineage>
        <taxon>Bacteria</taxon>
        <taxon>Bacillati</taxon>
        <taxon>Bacillota</taxon>
        <taxon>Bacilli</taxon>
        <taxon>Bacillales</taxon>
        <taxon>Paenibacillaceae</taxon>
        <taxon>Paenibacillus</taxon>
    </lineage>
</organism>
<evidence type="ECO:0000313" key="5">
    <source>
        <dbReference type="EMBL" id="OME92839.1"/>
    </source>
</evidence>
<evidence type="ECO:0008006" key="7">
    <source>
        <dbReference type="Google" id="ProtNLM"/>
    </source>
</evidence>
<dbReference type="AlphaFoldDB" id="A0A1R1B1Z2"/>
<dbReference type="OrthoDB" id="9778515at2"/>
<evidence type="ECO:0000256" key="1">
    <source>
        <dbReference type="ARBA" id="ARBA00006534"/>
    </source>
</evidence>
<protein>
    <recommendedName>
        <fullName evidence="7">Peptidase S51</fullName>
    </recommendedName>
</protein>
<dbReference type="Pfam" id="PF03575">
    <property type="entry name" value="Peptidase_S51"/>
    <property type="match status" value="1"/>
</dbReference>
<keyword evidence="3" id="KW-0378">Hydrolase</keyword>
<accession>A0A1R1B1Z2</accession>
<keyword evidence="4" id="KW-0720">Serine protease</keyword>
<dbReference type="EMBL" id="MRTF01000004">
    <property type="protein sequence ID" value="OME92839.1"/>
    <property type="molecule type" value="Genomic_DNA"/>
</dbReference>
<dbReference type="Proteomes" id="UP000187074">
    <property type="component" value="Unassembled WGS sequence"/>
</dbReference>
<dbReference type="Gene3D" id="3.40.50.880">
    <property type="match status" value="1"/>
</dbReference>
<dbReference type="GO" id="GO:0008236">
    <property type="term" value="F:serine-type peptidase activity"/>
    <property type="evidence" value="ECO:0007669"/>
    <property type="project" value="UniProtKB-KW"/>
</dbReference>
<dbReference type="RefSeq" id="WP_076322867.1">
    <property type="nucleotide sequence ID" value="NZ_MRTF01000004.1"/>
</dbReference>
<keyword evidence="2" id="KW-0645">Protease</keyword>
<dbReference type="STRING" id="1401.BK123_13235"/>
<name>A0A1R1B1Z2_PAELA</name>